<evidence type="ECO:0000313" key="2">
    <source>
        <dbReference type="Proteomes" id="UP000233551"/>
    </source>
</evidence>
<keyword evidence="2" id="KW-1185">Reference proteome</keyword>
<proteinExistence type="predicted"/>
<dbReference type="Gene3D" id="3.30.160.60">
    <property type="entry name" value="Classic Zinc Finger"/>
    <property type="match status" value="1"/>
</dbReference>
<organism evidence="1 2">
    <name type="scientific">Punica granatum</name>
    <name type="common">Pomegranate</name>
    <dbReference type="NCBI Taxonomy" id="22663"/>
    <lineage>
        <taxon>Eukaryota</taxon>
        <taxon>Viridiplantae</taxon>
        <taxon>Streptophyta</taxon>
        <taxon>Embryophyta</taxon>
        <taxon>Tracheophyta</taxon>
        <taxon>Spermatophyta</taxon>
        <taxon>Magnoliopsida</taxon>
        <taxon>eudicotyledons</taxon>
        <taxon>Gunneridae</taxon>
        <taxon>Pentapetalae</taxon>
        <taxon>rosids</taxon>
        <taxon>malvids</taxon>
        <taxon>Myrtales</taxon>
        <taxon>Lythraceae</taxon>
        <taxon>Punica</taxon>
    </lineage>
</organism>
<dbReference type="PROSITE" id="PS00028">
    <property type="entry name" value="ZINC_FINGER_C2H2_1"/>
    <property type="match status" value="1"/>
</dbReference>
<dbReference type="GO" id="GO:0003700">
    <property type="term" value="F:DNA-binding transcription factor activity"/>
    <property type="evidence" value="ECO:0007669"/>
    <property type="project" value="InterPro"/>
</dbReference>
<dbReference type="PANTHER" id="PTHR45730:SF108">
    <property type="entry name" value="PROTEIN LATE FLOWERING"/>
    <property type="match status" value="1"/>
</dbReference>
<dbReference type="InterPro" id="IPR045320">
    <property type="entry name" value="JAGGED/SL1-like"/>
</dbReference>
<dbReference type="OrthoDB" id="1915958at2759"/>
<reference evidence="1 2" key="1">
    <citation type="submission" date="2017-11" db="EMBL/GenBank/DDBJ databases">
        <title>De-novo sequencing of pomegranate (Punica granatum L.) genome.</title>
        <authorList>
            <person name="Akparov Z."/>
            <person name="Amiraslanov A."/>
            <person name="Hajiyeva S."/>
            <person name="Abbasov M."/>
            <person name="Kaur K."/>
            <person name="Hamwieh A."/>
            <person name="Solovyev V."/>
            <person name="Salamov A."/>
            <person name="Braich B."/>
            <person name="Kosarev P."/>
            <person name="Mahmoud A."/>
            <person name="Hajiyev E."/>
            <person name="Babayeva S."/>
            <person name="Izzatullayeva V."/>
            <person name="Mammadov A."/>
            <person name="Mammadov A."/>
            <person name="Sharifova S."/>
            <person name="Ojaghi J."/>
            <person name="Eynullazada K."/>
            <person name="Bayramov B."/>
            <person name="Abdulazimova A."/>
            <person name="Shahmuradov I."/>
        </authorList>
    </citation>
    <scope>NUCLEOTIDE SEQUENCE [LARGE SCALE GENOMIC DNA]</scope>
    <source>
        <strain evidence="2">cv. AG2017</strain>
        <tissue evidence="1">Leaf</tissue>
    </source>
</reference>
<dbReference type="GO" id="GO:0008270">
    <property type="term" value="F:zinc ion binding"/>
    <property type="evidence" value="ECO:0007669"/>
    <property type="project" value="UniProtKB-KW"/>
</dbReference>
<name>A0A2I0L9J6_PUNGR</name>
<comment type="caution">
    <text evidence="1">The sequence shown here is derived from an EMBL/GenBank/DDBJ whole genome shotgun (WGS) entry which is preliminary data.</text>
</comment>
<dbReference type="Proteomes" id="UP000233551">
    <property type="component" value="Unassembled WGS sequence"/>
</dbReference>
<dbReference type="PROSITE" id="PS50157">
    <property type="entry name" value="ZINC_FINGER_C2H2_2"/>
    <property type="match status" value="1"/>
</dbReference>
<dbReference type="GeneID" id="116214332"/>
<dbReference type="STRING" id="22663.A0A2I0L9J6"/>
<dbReference type="InterPro" id="IPR036236">
    <property type="entry name" value="Znf_C2H2_sf"/>
</dbReference>
<dbReference type="PANTHER" id="PTHR45730">
    <property type="entry name" value="ZINC FINGER PROTEIN JAGGED"/>
    <property type="match status" value="1"/>
</dbReference>
<evidence type="ECO:0000313" key="1">
    <source>
        <dbReference type="EMBL" id="PKI76796.1"/>
    </source>
</evidence>
<protein>
    <submittedName>
        <fullName evidence="1">Uncharacterized protein</fullName>
    </submittedName>
</protein>
<dbReference type="SUPFAM" id="SSF57667">
    <property type="entry name" value="beta-beta-alpha zinc fingers"/>
    <property type="match status" value="1"/>
</dbReference>
<sequence length="206" mass="22989">MADASMEDELRKLSSVPGSPAMSEESRNRVFPCLFCSRKFHSSQALGGHQNAHKKERTAARRARRAPGCIHPMASPQPVFCRAQASPLALLCPSIYVSSHAANLRCFPAPHHHNQQTSNQAGMGRFAGQAFYGSSGSWFRVAHQEEDKVEKSLADWERNFWFDHPHPGGCPESIIDDDDDPKVEMGKEEENHRSCINNNLDLSLHL</sequence>
<dbReference type="AlphaFoldDB" id="A0A2I0L9J6"/>
<dbReference type="InterPro" id="IPR013087">
    <property type="entry name" value="Znf_C2H2_type"/>
</dbReference>
<accession>A0A2I0L9J6</accession>
<dbReference type="EMBL" id="PGOL01000108">
    <property type="protein sequence ID" value="PKI76796.1"/>
    <property type="molecule type" value="Genomic_DNA"/>
</dbReference>
<gene>
    <name evidence="1" type="ORF">CRG98_002782</name>
</gene>